<dbReference type="InterPro" id="IPR001254">
    <property type="entry name" value="Trypsin_dom"/>
</dbReference>
<dbReference type="OrthoDB" id="6380398at2759"/>
<keyword evidence="2" id="KW-0325">Glycoprotein</keyword>
<dbReference type="PROSITE" id="PS50240">
    <property type="entry name" value="TRYPSIN_DOM"/>
    <property type="match status" value="1"/>
</dbReference>
<evidence type="ECO:0000259" key="6">
    <source>
        <dbReference type="PROSITE" id="PS50240"/>
    </source>
</evidence>
<name>A0A9J6BG04_POLVA</name>
<keyword evidence="8" id="KW-1185">Reference proteome</keyword>
<feature type="signal peptide" evidence="5">
    <location>
        <begin position="1"/>
        <end position="18"/>
    </location>
</feature>
<feature type="region of interest" description="Disordered" evidence="4">
    <location>
        <begin position="123"/>
        <end position="195"/>
    </location>
</feature>
<reference evidence="7" key="1">
    <citation type="submission" date="2021-03" db="EMBL/GenBank/DDBJ databases">
        <title>Chromosome level genome of the anhydrobiotic midge Polypedilum vanderplanki.</title>
        <authorList>
            <person name="Yoshida Y."/>
            <person name="Kikawada T."/>
            <person name="Gusev O."/>
        </authorList>
    </citation>
    <scope>NUCLEOTIDE SEQUENCE</scope>
    <source>
        <strain evidence="7">NIAS01</strain>
        <tissue evidence="7">Whole body or cell culture</tissue>
    </source>
</reference>
<comment type="similarity">
    <text evidence="3">Belongs to the peptidase S1 family. CLIP subfamily.</text>
</comment>
<feature type="compositionally biased region" description="Polar residues" evidence="4">
    <location>
        <begin position="623"/>
        <end position="650"/>
    </location>
</feature>
<dbReference type="InterPro" id="IPR051487">
    <property type="entry name" value="Ser/Thr_Proteases_Immune/Dev"/>
</dbReference>
<feature type="chain" id="PRO_5039940007" description="Peptidase S1 domain-containing protein" evidence="5">
    <location>
        <begin position="19"/>
        <end position="650"/>
    </location>
</feature>
<evidence type="ECO:0000313" key="8">
    <source>
        <dbReference type="Proteomes" id="UP001107558"/>
    </source>
</evidence>
<dbReference type="InterPro" id="IPR043504">
    <property type="entry name" value="Peptidase_S1_PA_chymotrypsin"/>
</dbReference>
<dbReference type="PRINTS" id="PR00722">
    <property type="entry name" value="CHYMOTRYPSIN"/>
</dbReference>
<protein>
    <recommendedName>
        <fullName evidence="6">Peptidase S1 domain-containing protein</fullName>
    </recommendedName>
</protein>
<accession>A0A9J6BG04</accession>
<evidence type="ECO:0000313" key="7">
    <source>
        <dbReference type="EMBL" id="KAG5668804.1"/>
    </source>
</evidence>
<evidence type="ECO:0000256" key="1">
    <source>
        <dbReference type="ARBA" id="ARBA00023157"/>
    </source>
</evidence>
<dbReference type="InterPro" id="IPR009003">
    <property type="entry name" value="Peptidase_S1_PA"/>
</dbReference>
<feature type="domain" description="Peptidase S1" evidence="6">
    <location>
        <begin position="292"/>
        <end position="540"/>
    </location>
</feature>
<proteinExistence type="inferred from homology"/>
<evidence type="ECO:0000256" key="5">
    <source>
        <dbReference type="SAM" id="SignalP"/>
    </source>
</evidence>
<dbReference type="SUPFAM" id="SSF50494">
    <property type="entry name" value="Trypsin-like serine proteases"/>
    <property type="match status" value="1"/>
</dbReference>
<dbReference type="SMART" id="SM00020">
    <property type="entry name" value="Tryp_SPc"/>
    <property type="match status" value="1"/>
</dbReference>
<dbReference type="Proteomes" id="UP001107558">
    <property type="component" value="Chromosome 4"/>
</dbReference>
<dbReference type="InterPro" id="IPR001314">
    <property type="entry name" value="Peptidase_S1A"/>
</dbReference>
<organism evidence="7 8">
    <name type="scientific">Polypedilum vanderplanki</name>
    <name type="common">Sleeping chironomid midge</name>
    <dbReference type="NCBI Taxonomy" id="319348"/>
    <lineage>
        <taxon>Eukaryota</taxon>
        <taxon>Metazoa</taxon>
        <taxon>Ecdysozoa</taxon>
        <taxon>Arthropoda</taxon>
        <taxon>Hexapoda</taxon>
        <taxon>Insecta</taxon>
        <taxon>Pterygota</taxon>
        <taxon>Neoptera</taxon>
        <taxon>Endopterygota</taxon>
        <taxon>Diptera</taxon>
        <taxon>Nematocera</taxon>
        <taxon>Chironomoidea</taxon>
        <taxon>Chironomidae</taxon>
        <taxon>Chironominae</taxon>
        <taxon>Polypedilum</taxon>
        <taxon>Polypedilum</taxon>
    </lineage>
</organism>
<evidence type="ECO:0000256" key="2">
    <source>
        <dbReference type="ARBA" id="ARBA00023180"/>
    </source>
</evidence>
<feature type="region of interest" description="Disordered" evidence="4">
    <location>
        <begin position="48"/>
        <end position="84"/>
    </location>
</feature>
<dbReference type="PANTHER" id="PTHR24256">
    <property type="entry name" value="TRYPTASE-RELATED"/>
    <property type="match status" value="1"/>
</dbReference>
<feature type="region of interest" description="Disordered" evidence="4">
    <location>
        <begin position="621"/>
        <end position="650"/>
    </location>
</feature>
<feature type="compositionally biased region" description="Low complexity" evidence="4">
    <location>
        <begin position="123"/>
        <end position="153"/>
    </location>
</feature>
<dbReference type="GO" id="GO:0006508">
    <property type="term" value="P:proteolysis"/>
    <property type="evidence" value="ECO:0007669"/>
    <property type="project" value="InterPro"/>
</dbReference>
<dbReference type="Pfam" id="PF00089">
    <property type="entry name" value="Trypsin"/>
    <property type="match status" value="1"/>
</dbReference>
<keyword evidence="1" id="KW-1015">Disulfide bond</keyword>
<keyword evidence="5" id="KW-0732">Signal</keyword>
<dbReference type="CDD" id="cd00190">
    <property type="entry name" value="Tryp_SPc"/>
    <property type="match status" value="1"/>
</dbReference>
<dbReference type="GO" id="GO:0004252">
    <property type="term" value="F:serine-type endopeptidase activity"/>
    <property type="evidence" value="ECO:0007669"/>
    <property type="project" value="InterPro"/>
</dbReference>
<evidence type="ECO:0000256" key="4">
    <source>
        <dbReference type="SAM" id="MobiDB-lite"/>
    </source>
</evidence>
<feature type="compositionally biased region" description="Acidic residues" evidence="4">
    <location>
        <begin position="166"/>
        <end position="190"/>
    </location>
</feature>
<dbReference type="EMBL" id="JADBJN010000004">
    <property type="protein sequence ID" value="KAG5668804.1"/>
    <property type="molecule type" value="Genomic_DNA"/>
</dbReference>
<comment type="caution">
    <text evidence="7">The sequence shown here is derived from an EMBL/GenBank/DDBJ whole genome shotgun (WGS) entry which is preliminary data.</text>
</comment>
<dbReference type="Gene3D" id="2.40.10.10">
    <property type="entry name" value="Trypsin-like serine proteases"/>
    <property type="match status" value="1"/>
</dbReference>
<gene>
    <name evidence="7" type="ORF">PVAND_016728</name>
</gene>
<evidence type="ECO:0000256" key="3">
    <source>
        <dbReference type="ARBA" id="ARBA00024195"/>
    </source>
</evidence>
<sequence length="650" mass="70430">MKILTFLSIFMTFQAILCQVVFPDDPITTKRTSVTSTKVQATVPNSTIATTSSTSTTSQTTTKTTSPITISTTSSSSTTVKATTSLPTTVPSITASSTTSSKLSTISPTTILTTTAKILTTPTIPTLPTTPSTTTVKLSGSTTTTTTRLPPTGAKSFTLSVSITTEETEEEQTESPESETEPEETEETEPENGASAGNVTICAALGQCQKISGNAVFDSNRMDVRINNSGAKQNANLTLGSMQKLTTPAKLGTPTLVQNQYSCQYLNMTESCNLPQGMKCGIQFDPVPYAPSKNGYAKYNAYPWQGLVMKNDPNDKFTYFASGALLDHKHFLTTASSMAQFLYQEHKIKVRLGDWNLASTIEPFPYQEFEVDQIILHDKFDQNTFENNIAILKLNPRVPLGEFPTISHVCLPSNDLTIYNLRCVVSGFGKDNKNADTNFIIRDIDMPILNSTYCQSALRKSILGSNYILSDSWICAGGEIGKSTCDGDGGDPLVCNIAGQFYVVGLASWAPIDQNCGEKPIPELYVNVFKYLPWIQYITSSYQASSPYSHGMVGKSANAPKLTTKANGVQKRNGMTERNGNNVATGTKKAATNLTTKKNIEKTSKKSETTKKSNLNVAKNAVTKISSTTKQKNQTIKVTSSTTKKMSMKQ</sequence>
<dbReference type="AlphaFoldDB" id="A0A9J6BG04"/>